<accession>A0A1J7IX82</accession>
<reference evidence="10 11" key="1">
    <citation type="submission" date="2016-10" db="EMBL/GenBank/DDBJ databases">
        <title>Draft genome sequence of Coniochaeta ligniaria NRRL30616, a lignocellulolytic fungus for bioabatement of inhibitors in plant biomass hydrolysates.</title>
        <authorList>
            <consortium name="DOE Joint Genome Institute"/>
            <person name="Jimenez D.J."/>
            <person name="Hector R.E."/>
            <person name="Riley R."/>
            <person name="Sun H."/>
            <person name="Grigoriev I.V."/>
            <person name="Van Elsas J.D."/>
            <person name="Nichols N.N."/>
        </authorList>
    </citation>
    <scope>NUCLEOTIDE SEQUENCE [LARGE SCALE GENOMIC DNA]</scope>
    <source>
        <strain evidence="10 11">NRRL 30616</strain>
    </source>
</reference>
<evidence type="ECO:0000259" key="9">
    <source>
        <dbReference type="PROSITE" id="PS50011"/>
    </source>
</evidence>
<dbReference type="SUPFAM" id="SSF56112">
    <property type="entry name" value="Protein kinase-like (PK-like)"/>
    <property type="match status" value="1"/>
</dbReference>
<evidence type="ECO:0000256" key="5">
    <source>
        <dbReference type="ARBA" id="ARBA00047899"/>
    </source>
</evidence>
<comment type="catalytic activity">
    <reaction evidence="5">
        <text>L-threonyl-[protein] + ATP = O-phospho-L-threonyl-[protein] + ADP + H(+)</text>
        <dbReference type="Rhea" id="RHEA:46608"/>
        <dbReference type="Rhea" id="RHEA-COMP:11060"/>
        <dbReference type="Rhea" id="RHEA-COMP:11605"/>
        <dbReference type="ChEBI" id="CHEBI:15378"/>
        <dbReference type="ChEBI" id="CHEBI:30013"/>
        <dbReference type="ChEBI" id="CHEBI:30616"/>
        <dbReference type="ChEBI" id="CHEBI:61977"/>
        <dbReference type="ChEBI" id="CHEBI:456216"/>
        <dbReference type="EC" id="2.7.11.1"/>
    </reaction>
</comment>
<dbReference type="PROSITE" id="PS00107">
    <property type="entry name" value="PROTEIN_KINASE_ATP"/>
    <property type="match status" value="1"/>
</dbReference>
<evidence type="ECO:0000256" key="4">
    <source>
        <dbReference type="ARBA" id="ARBA00022777"/>
    </source>
</evidence>
<keyword evidence="7" id="KW-0067">ATP-binding</keyword>
<dbReference type="SMART" id="SM00220">
    <property type="entry name" value="S_TKc"/>
    <property type="match status" value="1"/>
</dbReference>
<feature type="domain" description="Protein kinase" evidence="9">
    <location>
        <begin position="178"/>
        <end position="439"/>
    </location>
</feature>
<dbReference type="PANTHER" id="PTHR44167:SF24">
    <property type="entry name" value="SERINE_THREONINE-PROTEIN KINASE CHK2"/>
    <property type="match status" value="1"/>
</dbReference>
<feature type="compositionally biased region" description="Basic residues" evidence="8">
    <location>
        <begin position="601"/>
        <end position="610"/>
    </location>
</feature>
<dbReference type="OrthoDB" id="4062651at2759"/>
<keyword evidence="4 10" id="KW-0418">Kinase</keyword>
<organism evidence="10 11">
    <name type="scientific">Coniochaeta ligniaria NRRL 30616</name>
    <dbReference type="NCBI Taxonomy" id="1408157"/>
    <lineage>
        <taxon>Eukaryota</taxon>
        <taxon>Fungi</taxon>
        <taxon>Dikarya</taxon>
        <taxon>Ascomycota</taxon>
        <taxon>Pezizomycotina</taxon>
        <taxon>Sordariomycetes</taxon>
        <taxon>Sordariomycetidae</taxon>
        <taxon>Coniochaetales</taxon>
        <taxon>Coniochaetaceae</taxon>
        <taxon>Coniochaeta</taxon>
    </lineage>
</organism>
<dbReference type="InterPro" id="IPR017441">
    <property type="entry name" value="Protein_kinase_ATP_BS"/>
</dbReference>
<feature type="binding site" evidence="7">
    <location>
        <position position="208"/>
    </location>
    <ligand>
        <name>ATP</name>
        <dbReference type="ChEBI" id="CHEBI:30616"/>
    </ligand>
</feature>
<evidence type="ECO:0000313" key="10">
    <source>
        <dbReference type="EMBL" id="OIW25689.1"/>
    </source>
</evidence>
<gene>
    <name evidence="10" type="ORF">CONLIGDRAFT_717401</name>
</gene>
<evidence type="ECO:0000256" key="2">
    <source>
        <dbReference type="ARBA" id="ARBA00012513"/>
    </source>
</evidence>
<comment type="catalytic activity">
    <reaction evidence="6">
        <text>L-seryl-[protein] + ATP = O-phospho-L-seryl-[protein] + ADP + H(+)</text>
        <dbReference type="Rhea" id="RHEA:17989"/>
        <dbReference type="Rhea" id="RHEA-COMP:9863"/>
        <dbReference type="Rhea" id="RHEA-COMP:11604"/>
        <dbReference type="ChEBI" id="CHEBI:15378"/>
        <dbReference type="ChEBI" id="CHEBI:29999"/>
        <dbReference type="ChEBI" id="CHEBI:30616"/>
        <dbReference type="ChEBI" id="CHEBI:83421"/>
        <dbReference type="ChEBI" id="CHEBI:456216"/>
        <dbReference type="EC" id="2.7.11.1"/>
    </reaction>
</comment>
<feature type="compositionally biased region" description="Basic and acidic residues" evidence="8">
    <location>
        <begin position="513"/>
        <end position="524"/>
    </location>
</feature>
<protein>
    <recommendedName>
        <fullName evidence="2">non-specific serine/threonine protein kinase</fullName>
        <ecNumber evidence="2">2.7.11.1</ecNumber>
    </recommendedName>
</protein>
<dbReference type="InParanoid" id="A0A1J7IX82"/>
<name>A0A1J7IX82_9PEZI</name>
<feature type="region of interest" description="Disordered" evidence="8">
    <location>
        <begin position="445"/>
        <end position="610"/>
    </location>
</feature>
<dbReference type="PANTHER" id="PTHR44167">
    <property type="entry name" value="OVARIAN-SPECIFIC SERINE/THREONINE-PROTEIN KINASE LOK-RELATED"/>
    <property type="match status" value="1"/>
</dbReference>
<evidence type="ECO:0000256" key="3">
    <source>
        <dbReference type="ARBA" id="ARBA00022527"/>
    </source>
</evidence>
<comment type="similarity">
    <text evidence="1">Belongs to the protein kinase superfamily. CAMK Ser/Thr protein kinase family. CHEK2 subfamily.</text>
</comment>
<keyword evidence="3" id="KW-0723">Serine/threonine-protein kinase</keyword>
<dbReference type="InterPro" id="IPR011009">
    <property type="entry name" value="Kinase-like_dom_sf"/>
</dbReference>
<evidence type="ECO:0000256" key="6">
    <source>
        <dbReference type="ARBA" id="ARBA00048679"/>
    </source>
</evidence>
<keyword evidence="11" id="KW-1185">Reference proteome</keyword>
<keyword evidence="4 10" id="KW-0808">Transferase</keyword>
<dbReference type="SUPFAM" id="SSF49879">
    <property type="entry name" value="SMAD/FHA domain"/>
    <property type="match status" value="1"/>
</dbReference>
<dbReference type="PROSITE" id="PS50011">
    <property type="entry name" value="PROTEIN_KINASE_DOM"/>
    <property type="match status" value="1"/>
</dbReference>
<dbReference type="InterPro" id="IPR000253">
    <property type="entry name" value="FHA_dom"/>
</dbReference>
<dbReference type="GO" id="GO:0044773">
    <property type="term" value="P:mitotic DNA damage checkpoint signaling"/>
    <property type="evidence" value="ECO:0007669"/>
    <property type="project" value="TreeGrafter"/>
</dbReference>
<dbReference type="CDD" id="cd00060">
    <property type="entry name" value="FHA"/>
    <property type="match status" value="1"/>
</dbReference>
<dbReference type="GO" id="GO:0004674">
    <property type="term" value="F:protein serine/threonine kinase activity"/>
    <property type="evidence" value="ECO:0007669"/>
    <property type="project" value="UniProtKB-KW"/>
</dbReference>
<dbReference type="Pfam" id="PF00069">
    <property type="entry name" value="Pkinase"/>
    <property type="match status" value="1"/>
</dbReference>
<dbReference type="EC" id="2.7.11.1" evidence="2"/>
<keyword evidence="7" id="KW-0547">Nucleotide-binding</keyword>
<sequence length="610" mass="68542">MEEIEDQVAEVSPPPVLYLVPYNKAARQATADRVNEHCRFRMENGVFALYISFANPDKQVFTLGRADCDIFLPDPKGADISKHQCSFINTERGAVLLEDKSSKKNTEPYSSNNGGQTIGFAKETRRVLVARGINNMIGFGRDRYYQFEIHWESDGLYDFPLKDEPYRTGPRKSRQKKYIDGEKVGAGSYGSVWWVMDVHTGGLMAVKKFNNMEGKHLEFATREIANLFRINGNSAIHHDHILEILDYAGGGKDDWGEIFMPLKAGNLKTLVLDKTRQVDVDQLADTVLQHMLLALACIAEHKIVHRDLKPENILWEFDEDGNYHFRLGDFGLSNNPDLAVTIAGTEPFMAPEVYKKQKQTEKVDIWSLFATIVWVKNINNFRATCAKYAPPVIHNWLVQYAAMDQFSNIRQMASMRAKDRPSAKHLLRILAGDGPDELADELASALTLDPMGEDENDPGVGASRRRRRHGKQVAADDEGDPAVPYYDPYDPHAPEWESGDEDEDPAMPYYEPYKPDPENYHWEREDEAGYVPGGSPRAGGAGPLEEVWVKPYDKPYGPPDEPDPDSGTAVPELWTARQLPTQEMSDLAAARVGQSREPKGGKGKGKKKKG</sequence>
<evidence type="ECO:0000256" key="7">
    <source>
        <dbReference type="PROSITE-ProRule" id="PRU10141"/>
    </source>
</evidence>
<evidence type="ECO:0000256" key="8">
    <source>
        <dbReference type="SAM" id="MobiDB-lite"/>
    </source>
</evidence>
<evidence type="ECO:0000256" key="1">
    <source>
        <dbReference type="ARBA" id="ARBA00005575"/>
    </source>
</evidence>
<dbReference type="CDD" id="cd00180">
    <property type="entry name" value="PKc"/>
    <property type="match status" value="1"/>
</dbReference>
<dbReference type="Gene3D" id="1.10.510.10">
    <property type="entry name" value="Transferase(Phosphotransferase) domain 1"/>
    <property type="match status" value="1"/>
</dbReference>
<proteinExistence type="inferred from homology"/>
<dbReference type="GO" id="GO:0005634">
    <property type="term" value="C:nucleus"/>
    <property type="evidence" value="ECO:0007669"/>
    <property type="project" value="TreeGrafter"/>
</dbReference>
<evidence type="ECO:0000313" key="11">
    <source>
        <dbReference type="Proteomes" id="UP000182658"/>
    </source>
</evidence>
<dbReference type="InterPro" id="IPR000719">
    <property type="entry name" value="Prot_kinase_dom"/>
</dbReference>
<dbReference type="InterPro" id="IPR008984">
    <property type="entry name" value="SMAD_FHA_dom_sf"/>
</dbReference>
<dbReference type="STRING" id="1408157.A0A1J7IX82"/>
<dbReference type="Pfam" id="PF00498">
    <property type="entry name" value="FHA"/>
    <property type="match status" value="1"/>
</dbReference>
<dbReference type="AlphaFoldDB" id="A0A1J7IX82"/>
<dbReference type="GO" id="GO:0005524">
    <property type="term" value="F:ATP binding"/>
    <property type="evidence" value="ECO:0007669"/>
    <property type="project" value="UniProtKB-UniRule"/>
</dbReference>
<dbReference type="EMBL" id="KV875101">
    <property type="protein sequence ID" value="OIW25689.1"/>
    <property type="molecule type" value="Genomic_DNA"/>
</dbReference>
<dbReference type="Proteomes" id="UP000182658">
    <property type="component" value="Unassembled WGS sequence"/>
</dbReference>
<dbReference type="Gene3D" id="2.60.200.20">
    <property type="match status" value="1"/>
</dbReference>